<keyword evidence="8 12" id="KW-1133">Transmembrane helix</keyword>
<dbReference type="AlphaFoldDB" id="A0A6M2BMA3"/>
<dbReference type="InterPro" id="IPR036890">
    <property type="entry name" value="HATPase_C_sf"/>
</dbReference>
<keyword evidence="10 12" id="KW-0472">Membrane</keyword>
<dbReference type="InterPro" id="IPR005467">
    <property type="entry name" value="His_kinase_dom"/>
</dbReference>
<evidence type="ECO:0000256" key="9">
    <source>
        <dbReference type="ARBA" id="ARBA00023012"/>
    </source>
</evidence>
<dbReference type="Gene3D" id="1.10.287.130">
    <property type="match status" value="1"/>
</dbReference>
<evidence type="ECO:0000256" key="1">
    <source>
        <dbReference type="ARBA" id="ARBA00000085"/>
    </source>
</evidence>
<dbReference type="Pfam" id="PF02518">
    <property type="entry name" value="HATPase_c"/>
    <property type="match status" value="1"/>
</dbReference>
<organism evidence="15 16">
    <name type="scientific">Solimonas terrae</name>
    <dbReference type="NCBI Taxonomy" id="1396819"/>
    <lineage>
        <taxon>Bacteria</taxon>
        <taxon>Pseudomonadati</taxon>
        <taxon>Pseudomonadota</taxon>
        <taxon>Gammaproteobacteria</taxon>
        <taxon>Nevskiales</taxon>
        <taxon>Nevskiaceae</taxon>
        <taxon>Solimonas</taxon>
    </lineage>
</organism>
<name>A0A6M2BMA3_9GAMM</name>
<dbReference type="GO" id="GO:0005886">
    <property type="term" value="C:plasma membrane"/>
    <property type="evidence" value="ECO:0007669"/>
    <property type="project" value="UniProtKB-ARBA"/>
</dbReference>
<comment type="catalytic activity">
    <reaction evidence="1">
        <text>ATP + protein L-histidine = ADP + protein N-phospho-L-histidine.</text>
        <dbReference type="EC" id="2.7.13.3"/>
    </reaction>
</comment>
<dbReference type="InterPro" id="IPR036097">
    <property type="entry name" value="HisK_dim/P_sf"/>
</dbReference>
<dbReference type="Pfam" id="PF00672">
    <property type="entry name" value="HAMP"/>
    <property type="match status" value="1"/>
</dbReference>
<dbReference type="PANTHER" id="PTHR45436:SF5">
    <property type="entry name" value="SENSOR HISTIDINE KINASE TRCS"/>
    <property type="match status" value="1"/>
</dbReference>
<evidence type="ECO:0000259" key="13">
    <source>
        <dbReference type="PROSITE" id="PS50109"/>
    </source>
</evidence>
<evidence type="ECO:0000256" key="8">
    <source>
        <dbReference type="ARBA" id="ARBA00022989"/>
    </source>
</evidence>
<dbReference type="PANTHER" id="PTHR45436">
    <property type="entry name" value="SENSOR HISTIDINE KINASE YKOH"/>
    <property type="match status" value="1"/>
</dbReference>
<keyword evidence="9" id="KW-0902">Two-component regulatory system</keyword>
<gene>
    <name evidence="15" type="ORF">G7Y85_01975</name>
</gene>
<feature type="domain" description="Histidine kinase" evidence="13">
    <location>
        <begin position="236"/>
        <end position="451"/>
    </location>
</feature>
<dbReference type="PROSITE" id="PS50109">
    <property type="entry name" value="HIS_KIN"/>
    <property type="match status" value="1"/>
</dbReference>
<dbReference type="InterPro" id="IPR050428">
    <property type="entry name" value="TCS_sensor_his_kinase"/>
</dbReference>
<dbReference type="Pfam" id="PF00512">
    <property type="entry name" value="HisKA"/>
    <property type="match status" value="1"/>
</dbReference>
<dbReference type="PRINTS" id="PR00344">
    <property type="entry name" value="BCTRLSENSOR"/>
</dbReference>
<dbReference type="Gene3D" id="3.30.565.10">
    <property type="entry name" value="Histidine kinase-like ATPase, C-terminal domain"/>
    <property type="match status" value="1"/>
</dbReference>
<evidence type="ECO:0000313" key="16">
    <source>
        <dbReference type="Proteomes" id="UP000472676"/>
    </source>
</evidence>
<evidence type="ECO:0000256" key="11">
    <source>
        <dbReference type="SAM" id="MobiDB-lite"/>
    </source>
</evidence>
<dbReference type="Proteomes" id="UP000472676">
    <property type="component" value="Unassembled WGS sequence"/>
</dbReference>
<comment type="caution">
    <text evidence="15">The sequence shown here is derived from an EMBL/GenBank/DDBJ whole genome shotgun (WGS) entry which is preliminary data.</text>
</comment>
<feature type="region of interest" description="Disordered" evidence="11">
    <location>
        <begin position="70"/>
        <end position="93"/>
    </location>
</feature>
<dbReference type="Gene3D" id="6.10.340.10">
    <property type="match status" value="1"/>
</dbReference>
<feature type="domain" description="HAMP" evidence="14">
    <location>
        <begin position="176"/>
        <end position="228"/>
    </location>
</feature>
<evidence type="ECO:0000256" key="7">
    <source>
        <dbReference type="ARBA" id="ARBA00022777"/>
    </source>
</evidence>
<dbReference type="CDD" id="cd00075">
    <property type="entry name" value="HATPase"/>
    <property type="match status" value="1"/>
</dbReference>
<dbReference type="SUPFAM" id="SSF158472">
    <property type="entry name" value="HAMP domain-like"/>
    <property type="match status" value="1"/>
</dbReference>
<dbReference type="InterPro" id="IPR003594">
    <property type="entry name" value="HATPase_dom"/>
</dbReference>
<accession>A0A6M2BMA3</accession>
<evidence type="ECO:0000256" key="3">
    <source>
        <dbReference type="ARBA" id="ARBA00012438"/>
    </source>
</evidence>
<dbReference type="InterPro" id="IPR003661">
    <property type="entry name" value="HisK_dim/P_dom"/>
</dbReference>
<dbReference type="FunFam" id="3.30.565.10:FF:000006">
    <property type="entry name" value="Sensor histidine kinase WalK"/>
    <property type="match status" value="1"/>
</dbReference>
<keyword evidence="16" id="KW-1185">Reference proteome</keyword>
<dbReference type="GO" id="GO:0000155">
    <property type="term" value="F:phosphorelay sensor kinase activity"/>
    <property type="evidence" value="ECO:0007669"/>
    <property type="project" value="InterPro"/>
</dbReference>
<dbReference type="InterPro" id="IPR003660">
    <property type="entry name" value="HAMP_dom"/>
</dbReference>
<evidence type="ECO:0000313" key="15">
    <source>
        <dbReference type="EMBL" id="NGY03524.1"/>
    </source>
</evidence>
<dbReference type="EC" id="2.7.13.3" evidence="3"/>
<dbReference type="SUPFAM" id="SSF55874">
    <property type="entry name" value="ATPase domain of HSP90 chaperone/DNA topoisomerase II/histidine kinase"/>
    <property type="match status" value="1"/>
</dbReference>
<evidence type="ECO:0000256" key="10">
    <source>
        <dbReference type="ARBA" id="ARBA00023136"/>
    </source>
</evidence>
<reference evidence="15 16" key="1">
    <citation type="journal article" date="2014" name="Int. J. Syst. Evol. Microbiol.">
        <title>Solimonas terrae sp. nov., isolated from soil.</title>
        <authorList>
            <person name="Kim S.J."/>
            <person name="Moon J.Y."/>
            <person name="Weon H.Y."/>
            <person name="Ahn J.H."/>
            <person name="Chen W.M."/>
            <person name="Kwon S.W."/>
        </authorList>
    </citation>
    <scope>NUCLEOTIDE SEQUENCE [LARGE SCALE GENOMIC DNA]</scope>
    <source>
        <strain evidence="15 16">KIS83-12</strain>
    </source>
</reference>
<dbReference type="SMART" id="SM00388">
    <property type="entry name" value="HisKA"/>
    <property type="match status" value="1"/>
</dbReference>
<evidence type="ECO:0000256" key="6">
    <source>
        <dbReference type="ARBA" id="ARBA00022692"/>
    </source>
</evidence>
<proteinExistence type="predicted"/>
<evidence type="ECO:0000256" key="4">
    <source>
        <dbReference type="ARBA" id="ARBA00022553"/>
    </source>
</evidence>
<keyword evidence="4" id="KW-0597">Phosphoprotein</keyword>
<feature type="transmembrane region" description="Helical" evidence="12">
    <location>
        <begin position="156"/>
        <end position="179"/>
    </location>
</feature>
<keyword evidence="5" id="KW-0808">Transferase</keyword>
<dbReference type="SMART" id="SM00304">
    <property type="entry name" value="HAMP"/>
    <property type="match status" value="1"/>
</dbReference>
<evidence type="ECO:0000256" key="2">
    <source>
        <dbReference type="ARBA" id="ARBA00004370"/>
    </source>
</evidence>
<dbReference type="InterPro" id="IPR004358">
    <property type="entry name" value="Sig_transdc_His_kin-like_C"/>
</dbReference>
<keyword evidence="7" id="KW-0418">Kinase</keyword>
<dbReference type="EMBL" id="JAAMOW010000001">
    <property type="protein sequence ID" value="NGY03524.1"/>
    <property type="molecule type" value="Genomic_DNA"/>
</dbReference>
<dbReference type="PROSITE" id="PS50885">
    <property type="entry name" value="HAMP"/>
    <property type="match status" value="1"/>
</dbReference>
<keyword evidence="6 12" id="KW-0812">Transmembrane</keyword>
<dbReference type="RefSeq" id="WP_166251002.1">
    <property type="nucleotide sequence ID" value="NZ_JAAMOW010000001.1"/>
</dbReference>
<dbReference type="SMART" id="SM00387">
    <property type="entry name" value="HATPase_c"/>
    <property type="match status" value="1"/>
</dbReference>
<evidence type="ECO:0000256" key="5">
    <source>
        <dbReference type="ARBA" id="ARBA00022679"/>
    </source>
</evidence>
<dbReference type="CDD" id="cd06225">
    <property type="entry name" value="HAMP"/>
    <property type="match status" value="1"/>
</dbReference>
<dbReference type="CDD" id="cd00082">
    <property type="entry name" value="HisKA"/>
    <property type="match status" value="1"/>
</dbReference>
<comment type="subcellular location">
    <subcellularLocation>
        <location evidence="2">Membrane</location>
    </subcellularLocation>
</comment>
<sequence length="452" mass="49631">MKSQLFWKLFALQLVAAAALLGGTLLVMSQYTTKSFSRYLEEREHDHLRQVASEIAEAYRRTHDLREAVRETDPRTRPMPPPGVGAQHLRRPPPPLTIVDRDGAMIRGEPNALVPDALVEPIVVDGELVGRVQRPPIPLGEGDVDAEFSRRQARGLYAVGGGALLLAALLAALLSTLILRPLRRLSGGVAALRQREFHTRLAVTSGDELGRLAEDFNRLAEALERYDLRQRQWLADIAHELRTPLAVLRGEIEALIDGVRRPDAANTRSLHQEVLRLQGLVDDLHLLALAESSGLHLQREACELSALVGDLVQRWQGRCSQLGFALQWQPPPRSVPVDIDAQRIEQVLVNLLENALRHAQAPGPIRVRLDVESGRVVVCVRDAGPGVPDAALSKLFDRLYRVDAARSRDRGGSGLGLAICRSIVEAHGGQIAAQRADGGGLEIRFELPLGRS</sequence>
<protein>
    <recommendedName>
        <fullName evidence="3">histidine kinase</fullName>
        <ecNumber evidence="3">2.7.13.3</ecNumber>
    </recommendedName>
</protein>
<evidence type="ECO:0000259" key="14">
    <source>
        <dbReference type="PROSITE" id="PS50885"/>
    </source>
</evidence>
<evidence type="ECO:0000256" key="12">
    <source>
        <dbReference type="SAM" id="Phobius"/>
    </source>
</evidence>
<dbReference type="SUPFAM" id="SSF47384">
    <property type="entry name" value="Homodimeric domain of signal transducing histidine kinase"/>
    <property type="match status" value="1"/>
</dbReference>